<feature type="region of interest" description="Disordered" evidence="1">
    <location>
        <begin position="461"/>
        <end position="498"/>
    </location>
</feature>
<accession>A0AAN6Y1K1</accession>
<gene>
    <name evidence="2" type="ORF">QBC37DRAFT_428005</name>
</gene>
<feature type="compositionally biased region" description="Polar residues" evidence="1">
    <location>
        <begin position="520"/>
        <end position="530"/>
    </location>
</feature>
<name>A0AAN6Y1K1_9PEZI</name>
<dbReference type="Proteomes" id="UP001301769">
    <property type="component" value="Unassembled WGS sequence"/>
</dbReference>
<feature type="region of interest" description="Disordered" evidence="1">
    <location>
        <begin position="515"/>
        <end position="546"/>
    </location>
</feature>
<evidence type="ECO:0000313" key="2">
    <source>
        <dbReference type="EMBL" id="KAK4210933.1"/>
    </source>
</evidence>
<organism evidence="2 3">
    <name type="scientific">Rhypophila decipiens</name>
    <dbReference type="NCBI Taxonomy" id="261697"/>
    <lineage>
        <taxon>Eukaryota</taxon>
        <taxon>Fungi</taxon>
        <taxon>Dikarya</taxon>
        <taxon>Ascomycota</taxon>
        <taxon>Pezizomycotina</taxon>
        <taxon>Sordariomycetes</taxon>
        <taxon>Sordariomycetidae</taxon>
        <taxon>Sordariales</taxon>
        <taxon>Naviculisporaceae</taxon>
        <taxon>Rhypophila</taxon>
    </lineage>
</organism>
<feature type="region of interest" description="Disordered" evidence="1">
    <location>
        <begin position="1"/>
        <end position="23"/>
    </location>
</feature>
<reference evidence="2" key="1">
    <citation type="journal article" date="2023" name="Mol. Phylogenet. Evol.">
        <title>Genome-scale phylogeny and comparative genomics of the fungal order Sordariales.</title>
        <authorList>
            <person name="Hensen N."/>
            <person name="Bonometti L."/>
            <person name="Westerberg I."/>
            <person name="Brannstrom I.O."/>
            <person name="Guillou S."/>
            <person name="Cros-Aarteil S."/>
            <person name="Calhoun S."/>
            <person name="Haridas S."/>
            <person name="Kuo A."/>
            <person name="Mondo S."/>
            <person name="Pangilinan J."/>
            <person name="Riley R."/>
            <person name="LaButti K."/>
            <person name="Andreopoulos B."/>
            <person name="Lipzen A."/>
            <person name="Chen C."/>
            <person name="Yan M."/>
            <person name="Daum C."/>
            <person name="Ng V."/>
            <person name="Clum A."/>
            <person name="Steindorff A."/>
            <person name="Ohm R.A."/>
            <person name="Martin F."/>
            <person name="Silar P."/>
            <person name="Natvig D.O."/>
            <person name="Lalanne C."/>
            <person name="Gautier V."/>
            <person name="Ament-Velasquez S.L."/>
            <person name="Kruys A."/>
            <person name="Hutchinson M.I."/>
            <person name="Powell A.J."/>
            <person name="Barry K."/>
            <person name="Miller A.N."/>
            <person name="Grigoriev I.V."/>
            <person name="Debuchy R."/>
            <person name="Gladieux P."/>
            <person name="Hiltunen Thoren M."/>
            <person name="Johannesson H."/>
        </authorList>
    </citation>
    <scope>NUCLEOTIDE SEQUENCE</scope>
    <source>
        <strain evidence="2">PSN293</strain>
    </source>
</reference>
<protein>
    <submittedName>
        <fullName evidence="2">Uncharacterized protein</fullName>
    </submittedName>
</protein>
<dbReference type="AlphaFoldDB" id="A0AAN6Y1K1"/>
<sequence length="608" mass="67229">MSTPAKIEEATDTVTPAPDDADPPPFDFIQLPDSYHNDTETLDVQRLDYHVKTADVIHEFDVAIKALSAKVSDKWATRNLPYLRVAVLLLHWEEDDLGVEEEISELQDLLTRFFRYAVEPWVIPKGKPKRVYMALMKKLHDFTEAHNTQDALLWIYYGGHARQDPRYPGRGPVWFPKRSTGTDGDTHVQSALLLPILSDLDCDVLLLFDSCQAIPPNITSTGQGVVSVLSATGFEGGVAGIAPGVGPHSFTRGLIDELASLLNHFVNSADAQPTSDIALHGNLLARLKIHLSTVDKDPRGKIKCAQNGSVVFEPVQRRTPFYRFLSDNKKPRPIYIAPLPARPTQYIPGEVPCPFLTLVSPPSSAPDTKVETPNVLIRILLREGSFNTADFAAWLLQAPKDAVNIEIEGVYGSLSTLLIVKMPLSVWNLLPRDPALSLVGYVTTDNQADDINEELRNMTRGGLTNIRTRQKTTSASPAREGSAGPSTNEQDFAYKGPFRPGFQMRQDTSLADSTMGDITVDSSASHTQTPGPVYPDDWQNPPPPTARPHYTPVRGAHHRCSGCRIEAHRYRERFAKGKFYVWFCCACSDGPYSIENIPACQNFNCSGS</sequence>
<reference evidence="2" key="2">
    <citation type="submission" date="2023-05" db="EMBL/GenBank/DDBJ databases">
        <authorList>
            <consortium name="Lawrence Berkeley National Laboratory"/>
            <person name="Steindorff A."/>
            <person name="Hensen N."/>
            <person name="Bonometti L."/>
            <person name="Westerberg I."/>
            <person name="Brannstrom I.O."/>
            <person name="Guillou S."/>
            <person name="Cros-Aarteil S."/>
            <person name="Calhoun S."/>
            <person name="Haridas S."/>
            <person name="Kuo A."/>
            <person name="Mondo S."/>
            <person name="Pangilinan J."/>
            <person name="Riley R."/>
            <person name="Labutti K."/>
            <person name="Andreopoulos B."/>
            <person name="Lipzen A."/>
            <person name="Chen C."/>
            <person name="Yanf M."/>
            <person name="Daum C."/>
            <person name="Ng V."/>
            <person name="Clum A."/>
            <person name="Ohm R."/>
            <person name="Martin F."/>
            <person name="Silar P."/>
            <person name="Natvig D."/>
            <person name="Lalanne C."/>
            <person name="Gautier V."/>
            <person name="Ament-Velasquez S.L."/>
            <person name="Kruys A."/>
            <person name="Hutchinson M.I."/>
            <person name="Powell A.J."/>
            <person name="Barry K."/>
            <person name="Miller A.N."/>
            <person name="Grigoriev I.V."/>
            <person name="Debuchy R."/>
            <person name="Gladieux P."/>
            <person name="Thoren M.H."/>
            <person name="Johannesson H."/>
        </authorList>
    </citation>
    <scope>NUCLEOTIDE SEQUENCE</scope>
    <source>
        <strain evidence="2">PSN293</strain>
    </source>
</reference>
<keyword evidence="3" id="KW-1185">Reference proteome</keyword>
<evidence type="ECO:0000256" key="1">
    <source>
        <dbReference type="SAM" id="MobiDB-lite"/>
    </source>
</evidence>
<comment type="caution">
    <text evidence="2">The sequence shown here is derived from an EMBL/GenBank/DDBJ whole genome shotgun (WGS) entry which is preliminary data.</text>
</comment>
<evidence type="ECO:0000313" key="3">
    <source>
        <dbReference type="Proteomes" id="UP001301769"/>
    </source>
</evidence>
<proteinExistence type="predicted"/>
<dbReference type="EMBL" id="MU858162">
    <property type="protein sequence ID" value="KAK4210933.1"/>
    <property type="molecule type" value="Genomic_DNA"/>
</dbReference>
<feature type="compositionally biased region" description="Polar residues" evidence="1">
    <location>
        <begin position="465"/>
        <end position="476"/>
    </location>
</feature>